<dbReference type="InterPro" id="IPR038068">
    <property type="entry name" value="YcgL-like_sf"/>
</dbReference>
<dbReference type="Pfam" id="PF05166">
    <property type="entry name" value="YcgL"/>
    <property type="match status" value="1"/>
</dbReference>
<name>A0A975AMP6_9GAMM</name>
<evidence type="ECO:0000313" key="4">
    <source>
        <dbReference type="Proteomes" id="UP000663281"/>
    </source>
</evidence>
<dbReference type="HAMAP" id="MF_01866">
    <property type="entry name" value="UPF0745"/>
    <property type="match status" value="1"/>
</dbReference>
<evidence type="ECO:0000313" key="3">
    <source>
        <dbReference type="EMBL" id="QSX31533.1"/>
    </source>
</evidence>
<feature type="domain" description="YcgL" evidence="2">
    <location>
        <begin position="1"/>
        <end position="85"/>
    </location>
</feature>
<dbReference type="PANTHER" id="PTHR38109">
    <property type="entry name" value="PROTEIN YCGL"/>
    <property type="match status" value="1"/>
</dbReference>
<dbReference type="EMBL" id="CP071504">
    <property type="protein sequence ID" value="QSX31533.1"/>
    <property type="molecule type" value="Genomic_DNA"/>
</dbReference>
<sequence>MICAVYKSSRKAETYLFVPKRDDFSQVPDALMDMFGTPTLVMMLPLQKRQVLGLADINKVRSELADKGYYLQLPPPTENLLKEHRLSLGLKD</sequence>
<proteinExistence type="inferred from homology"/>
<dbReference type="SUPFAM" id="SSF160191">
    <property type="entry name" value="YcgL-like"/>
    <property type="match status" value="1"/>
</dbReference>
<evidence type="ECO:0000256" key="1">
    <source>
        <dbReference type="HAMAP-Rule" id="MF_01866"/>
    </source>
</evidence>
<organism evidence="3 4">
    <name type="scientific">Shewanella cyperi</name>
    <dbReference type="NCBI Taxonomy" id="2814292"/>
    <lineage>
        <taxon>Bacteria</taxon>
        <taxon>Pseudomonadati</taxon>
        <taxon>Pseudomonadota</taxon>
        <taxon>Gammaproteobacteria</taxon>
        <taxon>Alteromonadales</taxon>
        <taxon>Shewanellaceae</taxon>
        <taxon>Shewanella</taxon>
    </lineage>
</organism>
<accession>A0A975AMP6</accession>
<protein>
    <recommendedName>
        <fullName evidence="1">YcgL domain-containing protein JYB88_07925</fullName>
    </recommendedName>
</protein>
<gene>
    <name evidence="3" type="ORF">JYB88_07925</name>
</gene>
<keyword evidence="4" id="KW-1185">Reference proteome</keyword>
<dbReference type="Gene3D" id="3.10.510.20">
    <property type="entry name" value="YcgL domain"/>
    <property type="match status" value="1"/>
</dbReference>
<dbReference type="Proteomes" id="UP000663281">
    <property type="component" value="Chromosome"/>
</dbReference>
<reference evidence="3 4" key="1">
    <citation type="submission" date="2021-03" db="EMBL/GenBank/DDBJ databases">
        <title>Novel species identification of genus Shewanella.</title>
        <authorList>
            <person name="Liu G."/>
            <person name="Zhang Q."/>
        </authorList>
    </citation>
    <scope>NUCLEOTIDE SEQUENCE [LARGE SCALE GENOMIC DNA]</scope>
    <source>
        <strain evidence="3 4">FJAT-53726</strain>
    </source>
</reference>
<dbReference type="KEGG" id="scyp:JYB88_07925"/>
<dbReference type="PANTHER" id="PTHR38109:SF1">
    <property type="entry name" value="PROTEIN YCGL"/>
    <property type="match status" value="1"/>
</dbReference>
<dbReference type="InterPro" id="IPR027354">
    <property type="entry name" value="YcgL_dom"/>
</dbReference>
<dbReference type="AlphaFoldDB" id="A0A975AMP6"/>
<dbReference type="RefSeq" id="WP_207322863.1">
    <property type="nucleotide sequence ID" value="NZ_CP071501.1"/>
</dbReference>
<evidence type="ECO:0000259" key="2">
    <source>
        <dbReference type="PROSITE" id="PS51648"/>
    </source>
</evidence>
<dbReference type="PROSITE" id="PS51648">
    <property type="entry name" value="YCGL"/>
    <property type="match status" value="1"/>
</dbReference>